<dbReference type="SFLD" id="SFLDS00003">
    <property type="entry name" value="Haloacid_Dehalogenase"/>
    <property type="match status" value="1"/>
</dbReference>
<dbReference type="SUPFAM" id="SSF56784">
    <property type="entry name" value="HAD-like"/>
    <property type="match status" value="1"/>
</dbReference>
<proteinExistence type="inferred from homology"/>
<gene>
    <name evidence="11" type="primary">pgmB</name>
    <name evidence="11" type="ORF">ACFQ21_01600</name>
</gene>
<dbReference type="PANTHER" id="PTHR46193">
    <property type="entry name" value="6-PHOSPHOGLUCONATE PHOSPHATASE"/>
    <property type="match status" value="1"/>
</dbReference>
<dbReference type="CDD" id="cd02598">
    <property type="entry name" value="HAD_BPGM"/>
    <property type="match status" value="1"/>
</dbReference>
<keyword evidence="12" id="KW-1185">Reference proteome</keyword>
<evidence type="ECO:0000256" key="10">
    <source>
        <dbReference type="ARBA" id="ARBA00044991"/>
    </source>
</evidence>
<dbReference type="EMBL" id="JBHTKA010000001">
    <property type="protein sequence ID" value="MFD0997972.1"/>
    <property type="molecule type" value="Genomic_DNA"/>
</dbReference>
<evidence type="ECO:0000256" key="5">
    <source>
        <dbReference type="ARBA" id="ARBA00022842"/>
    </source>
</evidence>
<evidence type="ECO:0000256" key="2">
    <source>
        <dbReference type="ARBA" id="ARBA00006171"/>
    </source>
</evidence>
<evidence type="ECO:0000256" key="8">
    <source>
        <dbReference type="ARBA" id="ARBA00044926"/>
    </source>
</evidence>
<dbReference type="EC" id="5.4.2.6" evidence="9"/>
<evidence type="ECO:0000256" key="4">
    <source>
        <dbReference type="ARBA" id="ARBA00022723"/>
    </source>
</evidence>
<protein>
    <recommendedName>
        <fullName evidence="10">Beta-phosphoglucomutase</fullName>
        <ecNumber evidence="9">5.4.2.6</ecNumber>
    </recommendedName>
</protein>
<keyword evidence="5" id="KW-0460">Magnesium</keyword>
<evidence type="ECO:0000256" key="1">
    <source>
        <dbReference type="ARBA" id="ARBA00001946"/>
    </source>
</evidence>
<dbReference type="NCBIfam" id="TIGR01990">
    <property type="entry name" value="bPGM"/>
    <property type="match status" value="1"/>
</dbReference>
<dbReference type="InterPro" id="IPR051600">
    <property type="entry name" value="Beta-PGM-like"/>
</dbReference>
<dbReference type="SFLD" id="SFLDG01135">
    <property type="entry name" value="C1.5.6:_HAD__Beta-PGM__Phospha"/>
    <property type="match status" value="1"/>
</dbReference>
<dbReference type="SFLD" id="SFLDG01129">
    <property type="entry name" value="C1.5:_HAD__Beta-PGM__Phosphata"/>
    <property type="match status" value="1"/>
</dbReference>
<comment type="caution">
    <text evidence="11">The sequence shown here is derived from an EMBL/GenBank/DDBJ whole genome shotgun (WGS) entry which is preliminary data.</text>
</comment>
<dbReference type="RefSeq" id="WP_377573853.1">
    <property type="nucleotide sequence ID" value="NZ_JBHTKA010000001.1"/>
</dbReference>
<comment type="catalytic activity">
    <reaction evidence="8">
        <text>beta-D-glucose 1-phosphate = beta-D-glucose 6-phosphate</text>
        <dbReference type="Rhea" id="RHEA:20113"/>
        <dbReference type="ChEBI" id="CHEBI:57684"/>
        <dbReference type="ChEBI" id="CHEBI:58247"/>
        <dbReference type="EC" id="5.4.2.6"/>
    </reaction>
</comment>
<dbReference type="NCBIfam" id="TIGR01509">
    <property type="entry name" value="HAD-SF-IA-v3"/>
    <property type="match status" value="1"/>
</dbReference>
<evidence type="ECO:0000256" key="3">
    <source>
        <dbReference type="ARBA" id="ARBA00022553"/>
    </source>
</evidence>
<keyword evidence="3" id="KW-0597">Phosphoprotein</keyword>
<comment type="cofactor">
    <cofactor evidence="1">
        <name>Mg(2+)</name>
        <dbReference type="ChEBI" id="CHEBI:18420"/>
    </cofactor>
</comment>
<keyword evidence="7" id="KW-0119">Carbohydrate metabolism</keyword>
<evidence type="ECO:0000256" key="9">
    <source>
        <dbReference type="ARBA" id="ARBA00044968"/>
    </source>
</evidence>
<dbReference type="InterPro" id="IPR010972">
    <property type="entry name" value="Beta-PGM"/>
</dbReference>
<dbReference type="Proteomes" id="UP001597112">
    <property type="component" value="Unassembled WGS sequence"/>
</dbReference>
<dbReference type="InterPro" id="IPR010976">
    <property type="entry name" value="B-phosphoglucomutase_hydrolase"/>
</dbReference>
<dbReference type="PRINTS" id="PR00413">
    <property type="entry name" value="HADHALOGNASE"/>
</dbReference>
<reference evidence="12" key="1">
    <citation type="journal article" date="2019" name="Int. J. Syst. Evol. Microbiol.">
        <title>The Global Catalogue of Microorganisms (GCM) 10K type strain sequencing project: providing services to taxonomists for standard genome sequencing and annotation.</title>
        <authorList>
            <consortium name="The Broad Institute Genomics Platform"/>
            <consortium name="The Broad Institute Genome Sequencing Center for Infectious Disease"/>
            <person name="Wu L."/>
            <person name="Ma J."/>
        </authorList>
    </citation>
    <scope>NUCLEOTIDE SEQUENCE [LARGE SCALE GENOMIC DNA]</scope>
    <source>
        <strain evidence="12">CCUG 58938</strain>
    </source>
</reference>
<organism evidence="11 12">
    <name type="scientific">Ohtaekwangia kribbensis</name>
    <dbReference type="NCBI Taxonomy" id="688913"/>
    <lineage>
        <taxon>Bacteria</taxon>
        <taxon>Pseudomonadati</taxon>
        <taxon>Bacteroidota</taxon>
        <taxon>Cytophagia</taxon>
        <taxon>Cytophagales</taxon>
        <taxon>Fulvivirgaceae</taxon>
        <taxon>Ohtaekwangia</taxon>
    </lineage>
</organism>
<accession>A0ABW3JVQ4</accession>
<dbReference type="PANTHER" id="PTHR46193:SF18">
    <property type="entry name" value="HEXITOL PHOSPHATASE B"/>
    <property type="match status" value="1"/>
</dbReference>
<dbReference type="Gene3D" id="1.10.150.240">
    <property type="entry name" value="Putative phosphatase, domain 2"/>
    <property type="match status" value="1"/>
</dbReference>
<dbReference type="Pfam" id="PF00702">
    <property type="entry name" value="Hydrolase"/>
    <property type="match status" value="1"/>
</dbReference>
<dbReference type="InterPro" id="IPR023198">
    <property type="entry name" value="PGP-like_dom2"/>
</dbReference>
<dbReference type="Gene3D" id="3.40.50.1000">
    <property type="entry name" value="HAD superfamily/HAD-like"/>
    <property type="match status" value="1"/>
</dbReference>
<dbReference type="InterPro" id="IPR036412">
    <property type="entry name" value="HAD-like_sf"/>
</dbReference>
<dbReference type="GO" id="GO:0008801">
    <property type="term" value="F:beta-phosphoglucomutase activity"/>
    <property type="evidence" value="ECO:0007669"/>
    <property type="project" value="UniProtKB-EC"/>
</dbReference>
<dbReference type="InterPro" id="IPR023214">
    <property type="entry name" value="HAD_sf"/>
</dbReference>
<sequence length="224" mass="24876">MIKAVIFDLDGVIVDTARYHFLAWKRLADELGIKFTEADNERLKGVSRIRSMEILMELGGITLSQHEKERLANKKNAWFVDYVERMLPEEIFPGVTALITTFKQHGMRIALASSSKNAKTVIQLLRIEHLFEVVVDGTMVVHSKPDPEIFLLAATKLGVEPKECLVFEDAEAGVEAALAAGMHCVGIGTPEQLFKAMRVIRTTGEFTMSMLDDCNAAIKLKANG</sequence>
<evidence type="ECO:0000256" key="6">
    <source>
        <dbReference type="ARBA" id="ARBA00023235"/>
    </source>
</evidence>
<evidence type="ECO:0000313" key="12">
    <source>
        <dbReference type="Proteomes" id="UP001597112"/>
    </source>
</evidence>
<evidence type="ECO:0000256" key="7">
    <source>
        <dbReference type="ARBA" id="ARBA00023277"/>
    </source>
</evidence>
<keyword evidence="6 11" id="KW-0413">Isomerase</keyword>
<keyword evidence="4" id="KW-0479">Metal-binding</keyword>
<name>A0ABW3JVQ4_9BACT</name>
<comment type="similarity">
    <text evidence="2">Belongs to the HAD-like hydrolase superfamily. CbbY/CbbZ/Gph/YieH family.</text>
</comment>
<evidence type="ECO:0000313" key="11">
    <source>
        <dbReference type="EMBL" id="MFD0997972.1"/>
    </source>
</evidence>
<dbReference type="NCBIfam" id="TIGR02009">
    <property type="entry name" value="PGMB-YQAB-SF"/>
    <property type="match status" value="1"/>
</dbReference>
<dbReference type="InterPro" id="IPR006439">
    <property type="entry name" value="HAD-SF_hydro_IA"/>
</dbReference>